<proteinExistence type="predicted"/>
<reference evidence="2" key="1">
    <citation type="submission" date="2020-08" db="EMBL/GenBank/DDBJ databases">
        <title>Multicomponent nature underlies the extraordinary mechanical properties of spider dragline silk.</title>
        <authorList>
            <person name="Kono N."/>
            <person name="Nakamura H."/>
            <person name="Mori M."/>
            <person name="Yoshida Y."/>
            <person name="Ohtoshi R."/>
            <person name="Malay A.D."/>
            <person name="Moran D.A.P."/>
            <person name="Tomita M."/>
            <person name="Numata K."/>
            <person name="Arakawa K."/>
        </authorList>
    </citation>
    <scope>NUCLEOTIDE SEQUENCE</scope>
</reference>
<comment type="caution">
    <text evidence="2">The sequence shown here is derived from an EMBL/GenBank/DDBJ whole genome shotgun (WGS) entry which is preliminary data.</text>
</comment>
<protein>
    <submittedName>
        <fullName evidence="2">Uncharacterized protein</fullName>
    </submittedName>
</protein>
<evidence type="ECO:0000313" key="2">
    <source>
        <dbReference type="EMBL" id="GFT44025.1"/>
    </source>
</evidence>
<dbReference type="EMBL" id="BMAW01015484">
    <property type="protein sequence ID" value="GFT44025.1"/>
    <property type="molecule type" value="Genomic_DNA"/>
</dbReference>
<organism evidence="2 3">
    <name type="scientific">Nephila pilipes</name>
    <name type="common">Giant wood spider</name>
    <name type="synonym">Nephila maculata</name>
    <dbReference type="NCBI Taxonomy" id="299642"/>
    <lineage>
        <taxon>Eukaryota</taxon>
        <taxon>Metazoa</taxon>
        <taxon>Ecdysozoa</taxon>
        <taxon>Arthropoda</taxon>
        <taxon>Chelicerata</taxon>
        <taxon>Arachnida</taxon>
        <taxon>Araneae</taxon>
        <taxon>Araneomorphae</taxon>
        <taxon>Entelegynae</taxon>
        <taxon>Araneoidea</taxon>
        <taxon>Nephilidae</taxon>
        <taxon>Nephila</taxon>
    </lineage>
</organism>
<keyword evidence="1" id="KW-1133">Transmembrane helix</keyword>
<sequence>MCLFFRFNTFLTEESCVCPAEEHNIIVVNWISNTQKKSQGNRNLNCIEEVFSIPSFLILVANLSICFCILSLYLHITEWKVIHLSMYFEWALYAFNSSGCLFLIIWTAAEVPIKERKFKEVFHQKAQSRIFSSETPEDFRIERWLLDKPDFVFTGVNIVSYRRSTIFAVMGTLITYTVLVVNK</sequence>
<gene>
    <name evidence="2" type="primary">AVEN_264611_1</name>
    <name evidence="2" type="ORF">NPIL_96671</name>
</gene>
<dbReference type="AlphaFoldDB" id="A0A8X6TRU1"/>
<name>A0A8X6TRU1_NEPPI</name>
<feature type="transmembrane region" description="Helical" evidence="1">
    <location>
        <begin position="51"/>
        <end position="74"/>
    </location>
</feature>
<feature type="transmembrane region" description="Helical" evidence="1">
    <location>
        <begin position="164"/>
        <end position="181"/>
    </location>
</feature>
<keyword evidence="1" id="KW-0812">Transmembrane</keyword>
<evidence type="ECO:0000256" key="1">
    <source>
        <dbReference type="SAM" id="Phobius"/>
    </source>
</evidence>
<evidence type="ECO:0000313" key="3">
    <source>
        <dbReference type="Proteomes" id="UP000887013"/>
    </source>
</evidence>
<keyword evidence="1" id="KW-0472">Membrane</keyword>
<accession>A0A8X6TRU1</accession>
<dbReference type="OrthoDB" id="6417479at2759"/>
<feature type="transmembrane region" description="Helical" evidence="1">
    <location>
        <begin position="86"/>
        <end position="109"/>
    </location>
</feature>
<keyword evidence="3" id="KW-1185">Reference proteome</keyword>
<dbReference type="Proteomes" id="UP000887013">
    <property type="component" value="Unassembled WGS sequence"/>
</dbReference>